<evidence type="ECO:0000313" key="2">
    <source>
        <dbReference type="Proteomes" id="UP000682782"/>
    </source>
</evidence>
<name>A0AC61MUC0_9FIRM</name>
<gene>
    <name evidence="1" type="ORF">JYE49_07995</name>
</gene>
<accession>A0AC61MUC0</accession>
<reference evidence="1" key="1">
    <citation type="submission" date="2021-01" db="EMBL/GenBank/DDBJ databases">
        <title>Complete genome sequence of Clostridiales bacterium R-7.</title>
        <authorList>
            <person name="Mahoney-Kurpe S.C."/>
            <person name="Palevich N."/>
            <person name="Koike S."/>
            <person name="Moon C.D."/>
            <person name="Attwood G.T."/>
        </authorList>
    </citation>
    <scope>NUCLEOTIDE SEQUENCE</scope>
    <source>
        <strain evidence="1">R-7</strain>
    </source>
</reference>
<dbReference type="EMBL" id="CP068393">
    <property type="protein sequence ID" value="QUC65830.1"/>
    <property type="molecule type" value="Genomic_DNA"/>
</dbReference>
<organism evidence="1 2">
    <name type="scientific">Aristaeella hokkaidonensis</name>
    <dbReference type="NCBI Taxonomy" id="3046382"/>
    <lineage>
        <taxon>Bacteria</taxon>
        <taxon>Bacillati</taxon>
        <taxon>Bacillota</taxon>
        <taxon>Clostridia</taxon>
        <taxon>Eubacteriales</taxon>
        <taxon>Aristaeellaceae</taxon>
        <taxon>Aristaeella</taxon>
    </lineage>
</organism>
<proteinExistence type="predicted"/>
<evidence type="ECO:0000313" key="1">
    <source>
        <dbReference type="EMBL" id="QUC65830.1"/>
    </source>
</evidence>
<protein>
    <submittedName>
        <fullName evidence="1">Uncharacterized protein</fullName>
    </submittedName>
</protein>
<sequence>MIEQKVSEMNKWFDEKIAACGQRDRELTADDRQDEAVFEKVKGNIYDNYRTMLGAGVRIGRGDPAAVKQFFIGWTETIPASWKTAYEKAKEHDDLARMQTEQVKLDVVHEIREQFEKVWEGAE</sequence>
<keyword evidence="2" id="KW-1185">Reference proteome</keyword>
<dbReference type="Proteomes" id="UP000682782">
    <property type="component" value="Chromosome"/>
</dbReference>